<dbReference type="PROSITE" id="PS50889">
    <property type="entry name" value="S4"/>
    <property type="match status" value="1"/>
</dbReference>
<evidence type="ECO:0000313" key="4">
    <source>
        <dbReference type="EMBL" id="KAE9451316.1"/>
    </source>
</evidence>
<dbReference type="GO" id="GO:0000488">
    <property type="term" value="P:maturation of LSU-rRNA from tetracistronic rRNA transcript (SSU-rRNA, LSU-rRNA, 4.5S-rRNA, 5S-rRNA)"/>
    <property type="evidence" value="ECO:0007669"/>
    <property type="project" value="TreeGrafter"/>
</dbReference>
<proteinExistence type="predicted"/>
<dbReference type="SMART" id="SM00363">
    <property type="entry name" value="S4"/>
    <property type="match status" value="1"/>
</dbReference>
<dbReference type="OrthoDB" id="440619at2759"/>
<dbReference type="CDD" id="cd00165">
    <property type="entry name" value="S4"/>
    <property type="match status" value="1"/>
</dbReference>
<gene>
    <name evidence="4" type="ORF">C3L33_16784</name>
</gene>
<dbReference type="GO" id="GO:0001522">
    <property type="term" value="P:pseudouridine synthesis"/>
    <property type="evidence" value="ECO:0007669"/>
    <property type="project" value="InterPro"/>
</dbReference>
<dbReference type="GO" id="GO:0003723">
    <property type="term" value="F:RNA binding"/>
    <property type="evidence" value="ECO:0007669"/>
    <property type="project" value="UniProtKB-KW"/>
</dbReference>
<dbReference type="GO" id="GO:0009507">
    <property type="term" value="C:chloroplast"/>
    <property type="evidence" value="ECO:0007669"/>
    <property type="project" value="TreeGrafter"/>
</dbReference>
<dbReference type="InterPro" id="IPR002942">
    <property type="entry name" value="S4_RNA-bd"/>
</dbReference>
<feature type="domain" description="RNA-binding S4" evidence="3">
    <location>
        <begin position="160"/>
        <end position="241"/>
    </location>
</feature>
<name>A0A6A4KUB1_9ERIC</name>
<evidence type="ECO:0000313" key="5">
    <source>
        <dbReference type="Proteomes" id="UP000428333"/>
    </source>
</evidence>
<keyword evidence="5" id="KW-1185">Reference proteome</keyword>
<feature type="non-terminal residue" evidence="4">
    <location>
        <position position="1"/>
    </location>
</feature>
<reference evidence="4 5" key="1">
    <citation type="journal article" date="2019" name="Genome Biol. Evol.">
        <title>The Rhododendron genome and chromosomal organization provide insight into shared whole-genome duplications across the heath family (Ericaceae).</title>
        <authorList>
            <person name="Soza V.L."/>
            <person name="Lindsley D."/>
            <person name="Waalkes A."/>
            <person name="Ramage E."/>
            <person name="Patwardhan R.P."/>
            <person name="Burton J.N."/>
            <person name="Adey A."/>
            <person name="Kumar A."/>
            <person name="Qiu R."/>
            <person name="Shendure J."/>
            <person name="Hall B."/>
        </authorList>
    </citation>
    <scope>NUCLEOTIDE SEQUENCE [LARGE SCALE GENOMIC DNA]</scope>
    <source>
        <strain evidence="4">RSF 1966-606</strain>
    </source>
</reference>
<accession>A0A6A4KUB1</accession>
<protein>
    <recommendedName>
        <fullName evidence="3">RNA-binding S4 domain-containing protein</fullName>
    </recommendedName>
</protein>
<dbReference type="InterPro" id="IPR020103">
    <property type="entry name" value="PsdUridine_synth_cat_dom_sf"/>
</dbReference>
<dbReference type="InterPro" id="IPR036986">
    <property type="entry name" value="S4_RNA-bd_sf"/>
</dbReference>
<dbReference type="GO" id="GO:0032544">
    <property type="term" value="P:plastid translation"/>
    <property type="evidence" value="ECO:0007669"/>
    <property type="project" value="TreeGrafter"/>
</dbReference>
<feature type="compositionally biased region" description="Low complexity" evidence="2">
    <location>
        <begin position="124"/>
        <end position="135"/>
    </location>
</feature>
<organism evidence="4 5">
    <name type="scientific">Rhododendron williamsianum</name>
    <dbReference type="NCBI Taxonomy" id="262921"/>
    <lineage>
        <taxon>Eukaryota</taxon>
        <taxon>Viridiplantae</taxon>
        <taxon>Streptophyta</taxon>
        <taxon>Embryophyta</taxon>
        <taxon>Tracheophyta</taxon>
        <taxon>Spermatophyta</taxon>
        <taxon>Magnoliopsida</taxon>
        <taxon>eudicotyledons</taxon>
        <taxon>Gunneridae</taxon>
        <taxon>Pentapetalae</taxon>
        <taxon>asterids</taxon>
        <taxon>Ericales</taxon>
        <taxon>Ericaceae</taxon>
        <taxon>Ericoideae</taxon>
        <taxon>Rhodoreae</taxon>
        <taxon>Rhododendron</taxon>
    </lineage>
</organism>
<feature type="region of interest" description="Disordered" evidence="2">
    <location>
        <begin position="104"/>
        <end position="142"/>
    </location>
</feature>
<evidence type="ECO:0000256" key="1">
    <source>
        <dbReference type="PROSITE-ProRule" id="PRU00182"/>
    </source>
</evidence>
<dbReference type="Gene3D" id="3.30.2350.10">
    <property type="entry name" value="Pseudouridine synthase"/>
    <property type="match status" value="1"/>
</dbReference>
<dbReference type="InterPro" id="IPR050343">
    <property type="entry name" value="RsuA_PseudoU_synthase"/>
</dbReference>
<keyword evidence="1" id="KW-0694">RNA-binding</keyword>
<dbReference type="AlphaFoldDB" id="A0A6A4KUB1"/>
<dbReference type="EMBL" id="QEFC01002716">
    <property type="protein sequence ID" value="KAE9451316.1"/>
    <property type="molecule type" value="Genomic_DNA"/>
</dbReference>
<dbReference type="GO" id="GO:0000489">
    <property type="term" value="P:maturation of SSU-rRNA from tetracistronic rRNA transcript (SSU-rRNA, LSU-rRNA, 4.5S-rRNA, 5S-rRNA)"/>
    <property type="evidence" value="ECO:0007669"/>
    <property type="project" value="TreeGrafter"/>
</dbReference>
<sequence length="422" mass="46708">MAAISAAVAAFSSSLASLHLSRPSSLSRTRCHLRTITSSLSSSTEFNITFAPKPPSPKPEEPSPSITDDLGRQLFIPWIVRDDNGNLTLTTTPPPRLLHEMANATTQKKKAKEKKTTKKKESPSNKVVAAAAASEKPPPPKYSKAARRFYNENFREPQQQRLSKVLASSGVRKVLLSVASRRSSEELIFGGRVTVNGSVCNTPQIRSTAGLRLSFDYGQTRVDPARDVIYVNGNRLPKRLPPKVYLALNKPKGLVIALPSQREFAQKLSHPSSNFSKEYIATVNGKVNQRHLIAISEGTVIDGTHCTPDAVELLPQQPDLSRPRLRIVVHEGRNHEVRELVKNAGLEIVFELCFELAASFILHPDSFTKAYTYKWFQASIRSWFLLQCGDASMDFCGDASMDLIGKHIELKPSNLRALGWKS</sequence>
<dbReference type="Gene3D" id="3.10.290.10">
    <property type="entry name" value="RNA-binding S4 domain"/>
    <property type="match status" value="1"/>
</dbReference>
<dbReference type="PANTHER" id="PTHR47683">
    <property type="entry name" value="PSEUDOURIDINE SYNTHASE FAMILY PROTEIN-RELATED"/>
    <property type="match status" value="1"/>
</dbReference>
<dbReference type="Proteomes" id="UP000428333">
    <property type="component" value="Linkage Group LG10"/>
</dbReference>
<dbReference type="SUPFAM" id="SSF55174">
    <property type="entry name" value="Alpha-L RNA-binding motif"/>
    <property type="match status" value="1"/>
</dbReference>
<evidence type="ECO:0000256" key="2">
    <source>
        <dbReference type="SAM" id="MobiDB-lite"/>
    </source>
</evidence>
<feature type="compositionally biased region" description="Basic residues" evidence="2">
    <location>
        <begin position="107"/>
        <end position="118"/>
    </location>
</feature>
<dbReference type="SUPFAM" id="SSF55120">
    <property type="entry name" value="Pseudouridine synthase"/>
    <property type="match status" value="1"/>
</dbReference>
<comment type="caution">
    <text evidence="4">The sequence shown here is derived from an EMBL/GenBank/DDBJ whole genome shotgun (WGS) entry which is preliminary data.</text>
</comment>
<dbReference type="GO" id="GO:0009982">
    <property type="term" value="F:pseudouridine synthase activity"/>
    <property type="evidence" value="ECO:0007669"/>
    <property type="project" value="InterPro"/>
</dbReference>
<evidence type="ECO:0000259" key="3">
    <source>
        <dbReference type="SMART" id="SM00363"/>
    </source>
</evidence>
<dbReference type="PANTHER" id="PTHR47683:SF2">
    <property type="entry name" value="RNA-BINDING S4 DOMAIN-CONTAINING PROTEIN"/>
    <property type="match status" value="1"/>
</dbReference>
<dbReference type="Pfam" id="PF01479">
    <property type="entry name" value="S4"/>
    <property type="match status" value="1"/>
</dbReference>